<dbReference type="RefSeq" id="XP_047759246.1">
    <property type="nucleotide sequence ID" value="XM_047907458.1"/>
</dbReference>
<organism evidence="1 2">
    <name type="scientific">Passalora fulva</name>
    <name type="common">Tomato leaf mold</name>
    <name type="synonym">Cladosporium fulvum</name>
    <dbReference type="NCBI Taxonomy" id="5499"/>
    <lineage>
        <taxon>Eukaryota</taxon>
        <taxon>Fungi</taxon>
        <taxon>Dikarya</taxon>
        <taxon>Ascomycota</taxon>
        <taxon>Pezizomycotina</taxon>
        <taxon>Dothideomycetes</taxon>
        <taxon>Dothideomycetidae</taxon>
        <taxon>Mycosphaerellales</taxon>
        <taxon>Mycosphaerellaceae</taxon>
        <taxon>Fulvia</taxon>
    </lineage>
</organism>
<reference evidence="1" key="1">
    <citation type="submission" date="2021-12" db="EMBL/GenBank/DDBJ databases">
        <authorList>
            <person name="Zaccaron A."/>
            <person name="Stergiopoulos I."/>
        </authorList>
    </citation>
    <scope>NUCLEOTIDE SEQUENCE</scope>
    <source>
        <strain evidence="1">Race5_Kim</strain>
    </source>
</reference>
<sequence length="66" mass="7330">MAAIPPGRHHLEHVIESHDLISPSDHTLDLDALKDKASSLKASIHSTIHGHDYHEGRRFHGHKKGS</sequence>
<dbReference type="GeneID" id="71988188"/>
<evidence type="ECO:0000313" key="2">
    <source>
        <dbReference type="Proteomes" id="UP000756132"/>
    </source>
</evidence>
<gene>
    <name evidence="1" type="ORF">CLAFUR5_08310</name>
</gene>
<dbReference type="KEGG" id="ffu:CLAFUR5_08310"/>
<dbReference type="AlphaFoldDB" id="A0A9Q8P677"/>
<dbReference type="Proteomes" id="UP000756132">
    <property type="component" value="Chromosome 3"/>
</dbReference>
<keyword evidence="2" id="KW-1185">Reference proteome</keyword>
<accession>A0A9Q8P677</accession>
<evidence type="ECO:0000313" key="1">
    <source>
        <dbReference type="EMBL" id="UJO14880.1"/>
    </source>
</evidence>
<dbReference type="EMBL" id="CP090165">
    <property type="protein sequence ID" value="UJO14880.1"/>
    <property type="molecule type" value="Genomic_DNA"/>
</dbReference>
<protein>
    <submittedName>
        <fullName evidence="1">Uncharacterized protein</fullName>
    </submittedName>
</protein>
<reference evidence="1" key="2">
    <citation type="journal article" date="2022" name="Microb. Genom.">
        <title>A chromosome-scale genome assembly of the tomato pathogen Cladosporium fulvum reveals a compartmentalized genome architecture and the presence of a dispensable chromosome.</title>
        <authorList>
            <person name="Zaccaron A.Z."/>
            <person name="Chen L.H."/>
            <person name="Samaras A."/>
            <person name="Stergiopoulos I."/>
        </authorList>
    </citation>
    <scope>NUCLEOTIDE SEQUENCE</scope>
    <source>
        <strain evidence="1">Race5_Kim</strain>
    </source>
</reference>
<name>A0A9Q8P677_PASFU</name>
<proteinExistence type="predicted"/>